<feature type="domain" description="Disease resistance protein winged helix" evidence="7">
    <location>
        <begin position="390"/>
        <end position="461"/>
    </location>
</feature>
<dbReference type="InterPro" id="IPR041118">
    <property type="entry name" value="Rx_N"/>
</dbReference>
<protein>
    <submittedName>
        <fullName evidence="10">Disease resistance protein RPP8</fullName>
    </submittedName>
</protein>
<gene>
    <name evidence="10" type="primary">LOC121222141</name>
</gene>
<dbReference type="Pfam" id="PF00931">
    <property type="entry name" value="NB-ARC"/>
    <property type="match status" value="1"/>
</dbReference>
<feature type="domain" description="NB-ARC" evidence="5">
    <location>
        <begin position="169"/>
        <end position="341"/>
    </location>
</feature>
<dbReference type="SUPFAM" id="SSF52540">
    <property type="entry name" value="P-loop containing nucleoside triphosphate hydrolases"/>
    <property type="match status" value="1"/>
</dbReference>
<dbReference type="CDD" id="cd14798">
    <property type="entry name" value="RX-CC_like"/>
    <property type="match status" value="1"/>
</dbReference>
<keyword evidence="9" id="KW-1185">Reference proteome</keyword>
<dbReference type="InterPro" id="IPR055414">
    <property type="entry name" value="LRR_R13L4/SHOC2-like"/>
</dbReference>
<name>A0ABM3AUI7_GOSHI</name>
<dbReference type="InterPro" id="IPR027417">
    <property type="entry name" value="P-loop_NTPase"/>
</dbReference>
<dbReference type="InterPro" id="IPR042197">
    <property type="entry name" value="Apaf_helical"/>
</dbReference>
<reference evidence="10" key="2">
    <citation type="submission" date="2025-08" db="UniProtKB">
        <authorList>
            <consortium name="RefSeq"/>
        </authorList>
    </citation>
    <scope>IDENTIFICATION</scope>
</reference>
<dbReference type="Gene3D" id="3.40.50.300">
    <property type="entry name" value="P-loop containing nucleotide triphosphate hydrolases"/>
    <property type="match status" value="1"/>
</dbReference>
<dbReference type="InterPro" id="IPR038005">
    <property type="entry name" value="RX-like_CC"/>
</dbReference>
<evidence type="ECO:0000259" key="6">
    <source>
        <dbReference type="Pfam" id="PF18052"/>
    </source>
</evidence>
<evidence type="ECO:0000259" key="7">
    <source>
        <dbReference type="Pfam" id="PF23559"/>
    </source>
</evidence>
<evidence type="ECO:0000256" key="3">
    <source>
        <dbReference type="ARBA" id="ARBA00022821"/>
    </source>
</evidence>
<dbReference type="GeneID" id="121222141"/>
<dbReference type="SUPFAM" id="SSF52058">
    <property type="entry name" value="L domain-like"/>
    <property type="match status" value="1"/>
</dbReference>
<reference evidence="9" key="1">
    <citation type="journal article" date="2020" name="Nat. Genet.">
        <title>Genomic diversifications of five Gossypium allopolyploid species and their impact on cotton improvement.</title>
        <authorList>
            <person name="Chen Z.J."/>
            <person name="Sreedasyam A."/>
            <person name="Ando A."/>
            <person name="Song Q."/>
            <person name="De Santiago L.M."/>
            <person name="Hulse-Kemp A.M."/>
            <person name="Ding M."/>
            <person name="Ye W."/>
            <person name="Kirkbride R.C."/>
            <person name="Jenkins J."/>
            <person name="Plott C."/>
            <person name="Lovell J."/>
            <person name="Lin Y.M."/>
            <person name="Vaughn R."/>
            <person name="Liu B."/>
            <person name="Simpson S."/>
            <person name="Scheffler B.E."/>
            <person name="Wen L."/>
            <person name="Saski C.A."/>
            <person name="Grover C.E."/>
            <person name="Hu G."/>
            <person name="Conover J.L."/>
            <person name="Carlson J.W."/>
            <person name="Shu S."/>
            <person name="Boston L.B."/>
            <person name="Williams M."/>
            <person name="Peterson D.G."/>
            <person name="McGee K."/>
            <person name="Jones D.C."/>
            <person name="Wendel J.F."/>
            <person name="Stelly D.M."/>
            <person name="Grimwood J."/>
            <person name="Schmutz J."/>
        </authorList>
    </citation>
    <scope>NUCLEOTIDE SEQUENCE [LARGE SCALE GENOMIC DNA]</scope>
    <source>
        <strain evidence="9">cv. TM-1</strain>
    </source>
</reference>
<keyword evidence="2" id="KW-0547">Nucleotide-binding</keyword>
<keyword evidence="1" id="KW-0677">Repeat</keyword>
<accession>A0ABM3AUI7</accession>
<evidence type="ECO:0000256" key="1">
    <source>
        <dbReference type="ARBA" id="ARBA00022737"/>
    </source>
</evidence>
<feature type="domain" description="Disease resistance R13L4/SHOC-2-like LRR" evidence="8">
    <location>
        <begin position="469"/>
        <end position="694"/>
    </location>
</feature>
<keyword evidence="4" id="KW-0175">Coiled coil</keyword>
<dbReference type="InterPro" id="IPR032675">
    <property type="entry name" value="LRR_dom_sf"/>
</dbReference>
<dbReference type="InterPro" id="IPR002182">
    <property type="entry name" value="NB-ARC"/>
</dbReference>
<organism evidence="9 10">
    <name type="scientific">Gossypium hirsutum</name>
    <name type="common">Upland cotton</name>
    <name type="synonym">Gossypium mexicanum</name>
    <dbReference type="NCBI Taxonomy" id="3635"/>
    <lineage>
        <taxon>Eukaryota</taxon>
        <taxon>Viridiplantae</taxon>
        <taxon>Streptophyta</taxon>
        <taxon>Embryophyta</taxon>
        <taxon>Tracheophyta</taxon>
        <taxon>Spermatophyta</taxon>
        <taxon>Magnoliopsida</taxon>
        <taxon>eudicotyledons</taxon>
        <taxon>Gunneridae</taxon>
        <taxon>Pentapetalae</taxon>
        <taxon>rosids</taxon>
        <taxon>malvids</taxon>
        <taxon>Malvales</taxon>
        <taxon>Malvaceae</taxon>
        <taxon>Malvoideae</taxon>
        <taxon>Gossypium</taxon>
    </lineage>
</organism>
<dbReference type="RefSeq" id="XP_040958007.1">
    <property type="nucleotide sequence ID" value="XM_041102073.1"/>
</dbReference>
<dbReference type="PANTHER" id="PTHR23155">
    <property type="entry name" value="DISEASE RESISTANCE PROTEIN RP"/>
    <property type="match status" value="1"/>
</dbReference>
<dbReference type="Gene3D" id="1.10.8.430">
    <property type="entry name" value="Helical domain of apoptotic protease-activating factors"/>
    <property type="match status" value="1"/>
</dbReference>
<keyword evidence="3" id="KW-0611">Plant defense</keyword>
<dbReference type="Pfam" id="PF18052">
    <property type="entry name" value="Rx_N"/>
    <property type="match status" value="1"/>
</dbReference>
<dbReference type="Pfam" id="PF23598">
    <property type="entry name" value="LRR_14"/>
    <property type="match status" value="1"/>
</dbReference>
<proteinExistence type="predicted"/>
<dbReference type="Gene3D" id="3.80.10.10">
    <property type="entry name" value="Ribonuclease Inhibitor"/>
    <property type="match status" value="1"/>
</dbReference>
<dbReference type="PRINTS" id="PR00364">
    <property type="entry name" value="DISEASERSIST"/>
</dbReference>
<dbReference type="InterPro" id="IPR044974">
    <property type="entry name" value="Disease_R_plants"/>
</dbReference>
<dbReference type="Proteomes" id="UP000818029">
    <property type="component" value="Chromosome D10"/>
</dbReference>
<evidence type="ECO:0000256" key="4">
    <source>
        <dbReference type="SAM" id="Coils"/>
    </source>
</evidence>
<evidence type="ECO:0000259" key="5">
    <source>
        <dbReference type="Pfam" id="PF00931"/>
    </source>
</evidence>
<evidence type="ECO:0000313" key="9">
    <source>
        <dbReference type="Proteomes" id="UP000818029"/>
    </source>
</evidence>
<evidence type="ECO:0000259" key="8">
    <source>
        <dbReference type="Pfam" id="PF23598"/>
    </source>
</evidence>
<feature type="coiled-coil region" evidence="4">
    <location>
        <begin position="24"/>
        <end position="51"/>
    </location>
</feature>
<dbReference type="PANTHER" id="PTHR23155:SF1185">
    <property type="entry name" value="DISEASE RESISTANCE RPP8-LIKE PROTEIN 3-RELATED"/>
    <property type="match status" value="1"/>
</dbReference>
<feature type="domain" description="Disease resistance N-terminal" evidence="6">
    <location>
        <begin position="5"/>
        <end position="87"/>
    </location>
</feature>
<dbReference type="Pfam" id="PF23559">
    <property type="entry name" value="WHD_DRP"/>
    <property type="match status" value="1"/>
</dbReference>
<dbReference type="Gene3D" id="1.20.5.4130">
    <property type="match status" value="1"/>
</dbReference>
<dbReference type="InterPro" id="IPR058922">
    <property type="entry name" value="WHD_DRP"/>
</dbReference>
<sequence length="732" mass="84643">MEEAIVSLAVERISDLLIHEAVFLKDVKDQVESLRAELKRMQCFLKDADRNLEQDARFQNRVSEIRNLAYDAEDVIDSFILKTAYQRGFQGIVKRFTSIFTKPYHLNKIGLQVKAIKTKLQNISENLPAFEIPDDGEGSSSIFKVQQQFRRTYSHVEEEDVVSLEVSTKDVMTMLMFEEDRPHAVVPIVGMGGLGKTTLARKVYNHVDVRRHFDFLAWFSISQQCKPREVLLSVLKKVLSPSNDEREKIEKMDEIELRRTHFDALKEKRYLVVLDDIWRSEDWDILKPAFPRGRKGSKILFTTRNRNVASRADSCNTPMELSFLTDDESWNLLCKKAFPRSKMGSQCCSEEFVKLGKEMVKKCGGLPLAIVVLGCLLATKQSVAQGRCHYPEDWEIPKKELIRLWIAEGFIPENEEFFMEDLGEIFLEELIDRSLVQVSRRDYTGTNVETCRVHDLLRDLCTKKAREQKLKNLYTLYIKFCDDIVIPDGFTSKNIETLKFIEVDEKAIENNAVLRWTNIQSLGIAFTRAEYVKPTLILLAKLQRLRSVSLRFSDGSHLDLEPLSQYYHLSKLKLLGPIKDEPHPNGHVLKFLPSNIVKLTLVDCELSQDPMAVLEKLCHLRILHLKRAYIGSKMVCSENGFPKLDYLQMSSLFELEEWEIEEGAMPCLRELELVKVESLRMLPEGLRYITTLEESNLRLMPSSLEERIKVIDGREGEDFYKVRHIPSIHIIN</sequence>
<evidence type="ECO:0000313" key="10">
    <source>
        <dbReference type="RefSeq" id="XP_040958007.1"/>
    </source>
</evidence>
<evidence type="ECO:0000256" key="2">
    <source>
        <dbReference type="ARBA" id="ARBA00022741"/>
    </source>
</evidence>